<name>A0ABS0L4N6_9BACT</name>
<comment type="caution">
    <text evidence="1">The sequence shown here is derived from an EMBL/GenBank/DDBJ whole genome shotgun (WGS) entry which is preliminary data.</text>
</comment>
<sequence length="99" mass="11300">MRNSRIPHASFTYEFSDDNILQIIDQDQGKTVTNDIDYVLSEISREENRPLAGCTVIYRDSMGFWDGVALTASGQFSNFYSVRETDVEKALQKVRGTIR</sequence>
<accession>A0ABS0L4N6</accession>
<dbReference type="Proteomes" id="UP000601099">
    <property type="component" value="Unassembled WGS sequence"/>
</dbReference>
<proteinExistence type="predicted"/>
<organism evidence="1 2">
    <name type="scientific">Hymenobacter guriensis</name>
    <dbReference type="NCBI Taxonomy" id="2793065"/>
    <lineage>
        <taxon>Bacteria</taxon>
        <taxon>Pseudomonadati</taxon>
        <taxon>Bacteroidota</taxon>
        <taxon>Cytophagia</taxon>
        <taxon>Cytophagales</taxon>
        <taxon>Hymenobacteraceae</taxon>
        <taxon>Hymenobacter</taxon>
    </lineage>
</organism>
<reference evidence="1 2" key="1">
    <citation type="submission" date="2020-11" db="EMBL/GenBank/DDBJ databases">
        <title>Hymenobacter sp.</title>
        <authorList>
            <person name="Kim M.K."/>
        </authorList>
    </citation>
    <scope>NUCLEOTIDE SEQUENCE [LARGE SCALE GENOMIC DNA]</scope>
    <source>
        <strain evidence="1 2">BT594</strain>
    </source>
</reference>
<evidence type="ECO:0000313" key="1">
    <source>
        <dbReference type="EMBL" id="MBG8555101.1"/>
    </source>
</evidence>
<evidence type="ECO:0000313" key="2">
    <source>
        <dbReference type="Proteomes" id="UP000601099"/>
    </source>
</evidence>
<protein>
    <submittedName>
        <fullName evidence="1">Uncharacterized protein</fullName>
    </submittedName>
</protein>
<gene>
    <name evidence="1" type="ORF">I5L79_16230</name>
</gene>
<dbReference type="EMBL" id="JADWYK010000010">
    <property type="protein sequence ID" value="MBG8555101.1"/>
    <property type="molecule type" value="Genomic_DNA"/>
</dbReference>
<keyword evidence="2" id="KW-1185">Reference proteome</keyword>
<dbReference type="RefSeq" id="WP_196956120.1">
    <property type="nucleotide sequence ID" value="NZ_JADWYK010000010.1"/>
</dbReference>